<reference evidence="2" key="1">
    <citation type="journal article" date="2008" name="Nature">
        <title>The amphioxus genome and the evolution of the chordate karyotype.</title>
        <authorList>
            <consortium name="US DOE Joint Genome Institute (JGI-PGF)"/>
            <person name="Putnam N.H."/>
            <person name="Butts T."/>
            <person name="Ferrier D.E.K."/>
            <person name="Furlong R.F."/>
            <person name="Hellsten U."/>
            <person name="Kawashima T."/>
            <person name="Robinson-Rechavi M."/>
            <person name="Shoguchi E."/>
            <person name="Terry A."/>
            <person name="Yu J.-K."/>
            <person name="Benito-Gutierrez E.L."/>
            <person name="Dubchak I."/>
            <person name="Garcia-Fernandez J."/>
            <person name="Gibson-Brown J.J."/>
            <person name="Grigoriev I.V."/>
            <person name="Horton A.C."/>
            <person name="de Jong P.J."/>
            <person name="Jurka J."/>
            <person name="Kapitonov V.V."/>
            <person name="Kohara Y."/>
            <person name="Kuroki Y."/>
            <person name="Lindquist E."/>
            <person name="Lucas S."/>
            <person name="Osoegawa K."/>
            <person name="Pennacchio L.A."/>
            <person name="Salamov A.A."/>
            <person name="Satou Y."/>
            <person name="Sauka-Spengler T."/>
            <person name="Schmutz J."/>
            <person name="Shin-I T."/>
            <person name="Toyoda A."/>
            <person name="Bronner-Fraser M."/>
            <person name="Fujiyama A."/>
            <person name="Holland L.Z."/>
            <person name="Holland P.W.H."/>
            <person name="Satoh N."/>
            <person name="Rokhsar D.S."/>
        </authorList>
    </citation>
    <scope>NUCLEOTIDE SEQUENCE [LARGE SCALE GENOMIC DNA]</scope>
    <source>
        <strain evidence="2">S238N-H82</strain>
        <tissue evidence="2">Testes</tissue>
    </source>
</reference>
<feature type="non-terminal residue" evidence="2">
    <location>
        <position position="1"/>
    </location>
</feature>
<name>C3ZZE9_BRAFL</name>
<protein>
    <submittedName>
        <fullName evidence="2">Uncharacterized protein</fullName>
    </submittedName>
</protein>
<evidence type="ECO:0000256" key="1">
    <source>
        <dbReference type="SAM" id="MobiDB-lite"/>
    </source>
</evidence>
<dbReference type="PANTHER" id="PTHR36983:SF2">
    <property type="entry name" value="DNAJ HOMOLOG SUBFAMILY C MEMBER 13"/>
    <property type="match status" value="1"/>
</dbReference>
<dbReference type="EMBL" id="GG666749">
    <property type="protein sequence ID" value="EEN42085.1"/>
    <property type="molecule type" value="Genomic_DNA"/>
</dbReference>
<sequence>GEVLETLTTAVVSLFTAQPQLADNAPGLGHIPQVFKPMSSRNSAIPKSALLVAHVLANNDLCVTSMSQTDCIRPMMVAMRARPDMIGIACETFFRMFEKDQTDLVKQAIEADLVQYLLRLLDGGLEQVENPAGTKAQIVKSLKAMTRSLEYGEQVQSVLDKSTVWTSYRDQKHDLFISQTATAGYLTAGPSVAGYLTAGTSAAMPDKPPPMVRDEDLQGE</sequence>
<dbReference type="InterPro" id="IPR044978">
    <property type="entry name" value="GRV2/DNAJC13"/>
</dbReference>
<dbReference type="STRING" id="7739.C3ZZE9"/>
<dbReference type="AlphaFoldDB" id="C3ZZE9"/>
<dbReference type="PANTHER" id="PTHR36983">
    <property type="entry name" value="DNAJ HOMOLOG SUBFAMILY C MEMBER 13"/>
    <property type="match status" value="1"/>
</dbReference>
<accession>C3ZZE9</accession>
<feature type="region of interest" description="Disordered" evidence="1">
    <location>
        <begin position="200"/>
        <end position="220"/>
    </location>
</feature>
<dbReference type="InParanoid" id="C3ZZE9"/>
<dbReference type="GO" id="GO:0007032">
    <property type="term" value="P:endosome organization"/>
    <property type="evidence" value="ECO:0007669"/>
    <property type="project" value="InterPro"/>
</dbReference>
<organism>
    <name type="scientific">Branchiostoma floridae</name>
    <name type="common">Florida lancelet</name>
    <name type="synonym">Amphioxus</name>
    <dbReference type="NCBI Taxonomy" id="7739"/>
    <lineage>
        <taxon>Eukaryota</taxon>
        <taxon>Metazoa</taxon>
        <taxon>Chordata</taxon>
        <taxon>Cephalochordata</taxon>
        <taxon>Leptocardii</taxon>
        <taxon>Amphioxiformes</taxon>
        <taxon>Branchiostomatidae</taxon>
        <taxon>Branchiostoma</taxon>
    </lineage>
</organism>
<evidence type="ECO:0000313" key="2">
    <source>
        <dbReference type="EMBL" id="EEN42085.1"/>
    </source>
</evidence>
<dbReference type="eggNOG" id="KOG1789">
    <property type="taxonomic scope" value="Eukaryota"/>
</dbReference>
<proteinExistence type="predicted"/>
<dbReference type="GO" id="GO:2000641">
    <property type="term" value="P:regulation of early endosome to late endosome transport"/>
    <property type="evidence" value="ECO:0007669"/>
    <property type="project" value="InterPro"/>
</dbReference>
<gene>
    <name evidence="2" type="ORF">BRAFLDRAFT_252423</name>
</gene>